<reference evidence="2 3" key="1">
    <citation type="journal article" date="2021" name="Elife">
        <title>Chloroplast acquisition without the gene transfer in kleptoplastic sea slugs, Plakobranchus ocellatus.</title>
        <authorList>
            <person name="Maeda T."/>
            <person name="Takahashi S."/>
            <person name="Yoshida T."/>
            <person name="Shimamura S."/>
            <person name="Takaki Y."/>
            <person name="Nagai Y."/>
            <person name="Toyoda A."/>
            <person name="Suzuki Y."/>
            <person name="Arimoto A."/>
            <person name="Ishii H."/>
            <person name="Satoh N."/>
            <person name="Nishiyama T."/>
            <person name="Hasebe M."/>
            <person name="Maruyama T."/>
            <person name="Minagawa J."/>
            <person name="Obokata J."/>
            <person name="Shigenobu S."/>
        </authorList>
    </citation>
    <scope>NUCLEOTIDE SEQUENCE [LARGE SCALE GENOMIC DNA]</scope>
</reference>
<keyword evidence="3" id="KW-1185">Reference proteome</keyword>
<dbReference type="EMBL" id="BLXT01002101">
    <property type="protein sequence ID" value="GFN91150.1"/>
    <property type="molecule type" value="Genomic_DNA"/>
</dbReference>
<accession>A0AAV3Z945</accession>
<feature type="compositionally biased region" description="Polar residues" evidence="1">
    <location>
        <begin position="20"/>
        <end position="37"/>
    </location>
</feature>
<name>A0AAV3Z945_9GAST</name>
<comment type="caution">
    <text evidence="2">The sequence shown here is derived from an EMBL/GenBank/DDBJ whole genome shotgun (WGS) entry which is preliminary data.</text>
</comment>
<feature type="region of interest" description="Disordered" evidence="1">
    <location>
        <begin position="20"/>
        <end position="41"/>
    </location>
</feature>
<proteinExistence type="predicted"/>
<organism evidence="2 3">
    <name type="scientific">Plakobranchus ocellatus</name>
    <dbReference type="NCBI Taxonomy" id="259542"/>
    <lineage>
        <taxon>Eukaryota</taxon>
        <taxon>Metazoa</taxon>
        <taxon>Spiralia</taxon>
        <taxon>Lophotrochozoa</taxon>
        <taxon>Mollusca</taxon>
        <taxon>Gastropoda</taxon>
        <taxon>Heterobranchia</taxon>
        <taxon>Euthyneura</taxon>
        <taxon>Panpulmonata</taxon>
        <taxon>Sacoglossa</taxon>
        <taxon>Placobranchoidea</taxon>
        <taxon>Plakobranchidae</taxon>
        <taxon>Plakobranchus</taxon>
    </lineage>
</organism>
<gene>
    <name evidence="2" type="ORF">PoB_001765600</name>
</gene>
<evidence type="ECO:0000313" key="2">
    <source>
        <dbReference type="EMBL" id="GFN91150.1"/>
    </source>
</evidence>
<dbReference type="Proteomes" id="UP000735302">
    <property type="component" value="Unassembled WGS sequence"/>
</dbReference>
<evidence type="ECO:0000313" key="3">
    <source>
        <dbReference type="Proteomes" id="UP000735302"/>
    </source>
</evidence>
<dbReference type="AlphaFoldDB" id="A0AAV3Z945"/>
<sequence length="115" mass="12608">MPKPQREKAEYRSRLAALQSSLEGVQQRNEETPQPSSCYRPVNAGSSRACLFSDPVPNNENNPTMHVIAQNAPHQGLSRPSNETGSINLSLEVEADSESIPLALCYKAHSFLGQM</sequence>
<protein>
    <submittedName>
        <fullName evidence="2">Uncharacterized protein</fullName>
    </submittedName>
</protein>
<evidence type="ECO:0000256" key="1">
    <source>
        <dbReference type="SAM" id="MobiDB-lite"/>
    </source>
</evidence>